<dbReference type="GO" id="GO:0016757">
    <property type="term" value="F:glycosyltransferase activity"/>
    <property type="evidence" value="ECO:0007669"/>
    <property type="project" value="InterPro"/>
</dbReference>
<keyword evidence="3" id="KW-1185">Reference proteome</keyword>
<dbReference type="PANTHER" id="PTHR12526:SF626">
    <property type="entry name" value="GLL4300 PROTEIN"/>
    <property type="match status" value="1"/>
</dbReference>
<dbReference type="InterPro" id="IPR001296">
    <property type="entry name" value="Glyco_trans_1"/>
</dbReference>
<dbReference type="Gene3D" id="3.40.50.2000">
    <property type="entry name" value="Glycogen Phosphorylase B"/>
    <property type="match status" value="2"/>
</dbReference>
<organism evidence="2 3">
    <name type="scientific">Rosistilla carotiformis</name>
    <dbReference type="NCBI Taxonomy" id="2528017"/>
    <lineage>
        <taxon>Bacteria</taxon>
        <taxon>Pseudomonadati</taxon>
        <taxon>Planctomycetota</taxon>
        <taxon>Planctomycetia</taxon>
        <taxon>Pirellulales</taxon>
        <taxon>Pirellulaceae</taxon>
        <taxon>Rosistilla</taxon>
    </lineage>
</organism>
<evidence type="ECO:0000313" key="2">
    <source>
        <dbReference type="EMBL" id="QDV67371.1"/>
    </source>
</evidence>
<dbReference type="SUPFAM" id="SSF53756">
    <property type="entry name" value="UDP-Glycosyltransferase/glycogen phosphorylase"/>
    <property type="match status" value="1"/>
</dbReference>
<sequence length="420" mass="46725">MSAAKKVCFLGLNAYPAIQGRSGTTVGGLESGMWTIARTLACASDDLAISILLSESRRPANAVVDHVELHTILDPLKSIRLQVSQSLNLQALKQVRVRSLLRLAWQVPLLAVTRPFRDRRPIATHIAEHIRQIEPAICLVFGTGSDQLACIRAANEIGAKSIACIVSNADAPSFSDDMQVTARNEYGETVQARQETLRLASAIICQTQWQQDQVRRTLNLEAHRIKGGITIDRWAPLKPRMHSKGPVLWIGRYDTWHKRPWLCLEIAKRCPELQFEMILNPGSVIVEQELREAVPDNVKILGFVPYAEMPQRYHNALAYLSTGAAEFEGFPNVILESSAAGTPIVSLEDFDGYLSASGAGWGTDNDLDVAAQRLRELNENAATWQRCSEAAQRWVRSEHSIGINSERYKERIDQLLEEAS</sequence>
<gene>
    <name evidence="2" type="ORF">Poly24_10660</name>
</gene>
<dbReference type="EMBL" id="CP036348">
    <property type="protein sequence ID" value="QDV67371.1"/>
    <property type="molecule type" value="Genomic_DNA"/>
</dbReference>
<proteinExistence type="predicted"/>
<dbReference type="Pfam" id="PF00534">
    <property type="entry name" value="Glycos_transf_1"/>
    <property type="match status" value="1"/>
</dbReference>
<dbReference type="PANTHER" id="PTHR12526">
    <property type="entry name" value="GLYCOSYLTRANSFERASE"/>
    <property type="match status" value="1"/>
</dbReference>
<feature type="domain" description="Glycosyl transferase family 1" evidence="1">
    <location>
        <begin position="294"/>
        <end position="394"/>
    </location>
</feature>
<dbReference type="Proteomes" id="UP000315082">
    <property type="component" value="Chromosome"/>
</dbReference>
<evidence type="ECO:0000259" key="1">
    <source>
        <dbReference type="Pfam" id="PF00534"/>
    </source>
</evidence>
<dbReference type="AlphaFoldDB" id="A0A518JPC3"/>
<protein>
    <submittedName>
        <fullName evidence="2">Glycosyl transferases group 1</fullName>
    </submittedName>
</protein>
<evidence type="ECO:0000313" key="3">
    <source>
        <dbReference type="Proteomes" id="UP000315082"/>
    </source>
</evidence>
<dbReference type="CDD" id="cd03801">
    <property type="entry name" value="GT4_PimA-like"/>
    <property type="match status" value="1"/>
</dbReference>
<dbReference type="KEGG" id="rcf:Poly24_10660"/>
<dbReference type="OrthoDB" id="9775208at2"/>
<reference evidence="2 3" key="1">
    <citation type="submission" date="2019-02" db="EMBL/GenBank/DDBJ databases">
        <title>Deep-cultivation of Planctomycetes and their phenomic and genomic characterization uncovers novel biology.</title>
        <authorList>
            <person name="Wiegand S."/>
            <person name="Jogler M."/>
            <person name="Boedeker C."/>
            <person name="Pinto D."/>
            <person name="Vollmers J."/>
            <person name="Rivas-Marin E."/>
            <person name="Kohn T."/>
            <person name="Peeters S.H."/>
            <person name="Heuer A."/>
            <person name="Rast P."/>
            <person name="Oberbeckmann S."/>
            <person name="Bunk B."/>
            <person name="Jeske O."/>
            <person name="Meyerdierks A."/>
            <person name="Storesund J.E."/>
            <person name="Kallscheuer N."/>
            <person name="Luecker S."/>
            <person name="Lage O.M."/>
            <person name="Pohl T."/>
            <person name="Merkel B.J."/>
            <person name="Hornburger P."/>
            <person name="Mueller R.-W."/>
            <person name="Bruemmer F."/>
            <person name="Labrenz M."/>
            <person name="Spormann A.M."/>
            <person name="Op den Camp H."/>
            <person name="Overmann J."/>
            <person name="Amann R."/>
            <person name="Jetten M.S.M."/>
            <person name="Mascher T."/>
            <person name="Medema M.H."/>
            <person name="Devos D.P."/>
            <person name="Kaster A.-K."/>
            <person name="Ovreas L."/>
            <person name="Rohde M."/>
            <person name="Galperin M.Y."/>
            <person name="Jogler C."/>
        </authorList>
    </citation>
    <scope>NUCLEOTIDE SEQUENCE [LARGE SCALE GENOMIC DNA]</scope>
    <source>
        <strain evidence="2 3">Poly24</strain>
    </source>
</reference>
<keyword evidence="2" id="KW-0808">Transferase</keyword>
<name>A0A518JPC3_9BACT</name>
<accession>A0A518JPC3</accession>